<dbReference type="OrthoDB" id="1932474at2759"/>
<dbReference type="InterPro" id="IPR000031">
    <property type="entry name" value="PurE_dom"/>
</dbReference>
<dbReference type="KEGG" id="rsz:130494632"/>
<dbReference type="EC" id="4.1.1.21" evidence="2"/>
<accession>A0A9W3BVY3</accession>
<dbReference type="InterPro" id="IPR024694">
    <property type="entry name" value="PurE_prokaryotes"/>
</dbReference>
<evidence type="ECO:0000313" key="6">
    <source>
        <dbReference type="RefSeq" id="XP_056843417.1"/>
    </source>
</evidence>
<dbReference type="GO" id="GO:0004638">
    <property type="term" value="F:phosphoribosylaminoimidazole carboxylase activity"/>
    <property type="evidence" value="ECO:0007669"/>
    <property type="project" value="UniProtKB-EC"/>
</dbReference>
<name>A0A9W3BVY3_RAPSA</name>
<dbReference type="PANTHER" id="PTHR23046:SF2">
    <property type="entry name" value="PHOSPHORIBOSYLAMINOIMIDAZOLE CARBOXYLASE"/>
    <property type="match status" value="1"/>
</dbReference>
<dbReference type="SMART" id="SM01001">
    <property type="entry name" value="AIRC"/>
    <property type="match status" value="1"/>
</dbReference>
<evidence type="ECO:0000259" key="4">
    <source>
        <dbReference type="SMART" id="SM01001"/>
    </source>
</evidence>
<evidence type="ECO:0000256" key="1">
    <source>
        <dbReference type="ARBA" id="ARBA00004747"/>
    </source>
</evidence>
<comment type="pathway">
    <text evidence="1">Purine metabolism; IMP biosynthesis via de novo pathway; 5-amino-1-(5-phospho-D-ribosyl)imidazole-4-carboxylate from 5-amino-1-(5-phospho-D-ribosyl)imidazole (carboxylase route): step 1/1.</text>
</comment>
<evidence type="ECO:0000256" key="3">
    <source>
        <dbReference type="ARBA" id="ARBA00022755"/>
    </source>
</evidence>
<dbReference type="GeneID" id="130494632"/>
<organism evidence="5 6">
    <name type="scientific">Raphanus sativus</name>
    <name type="common">Radish</name>
    <name type="synonym">Raphanus raphanistrum var. sativus</name>
    <dbReference type="NCBI Taxonomy" id="3726"/>
    <lineage>
        <taxon>Eukaryota</taxon>
        <taxon>Viridiplantae</taxon>
        <taxon>Streptophyta</taxon>
        <taxon>Embryophyta</taxon>
        <taxon>Tracheophyta</taxon>
        <taxon>Spermatophyta</taxon>
        <taxon>Magnoliopsida</taxon>
        <taxon>eudicotyledons</taxon>
        <taxon>Gunneridae</taxon>
        <taxon>Pentapetalae</taxon>
        <taxon>rosids</taxon>
        <taxon>malvids</taxon>
        <taxon>Brassicales</taxon>
        <taxon>Brassicaceae</taxon>
        <taxon>Brassiceae</taxon>
        <taxon>Raphanus</taxon>
    </lineage>
</organism>
<keyword evidence="3" id="KW-0658">Purine biosynthesis</keyword>
<dbReference type="GO" id="GO:0006189">
    <property type="term" value="P:'de novo' IMP biosynthetic process"/>
    <property type="evidence" value="ECO:0007669"/>
    <property type="project" value="InterPro"/>
</dbReference>
<dbReference type="Proteomes" id="UP000504610">
    <property type="component" value="Chromosome 6"/>
</dbReference>
<feature type="domain" description="PurE" evidence="4">
    <location>
        <begin position="1"/>
        <end position="120"/>
    </location>
</feature>
<gene>
    <name evidence="6" type="primary">LOC130494632</name>
</gene>
<dbReference type="Gene3D" id="3.40.50.1970">
    <property type="match status" value="1"/>
</dbReference>
<dbReference type="PANTHER" id="PTHR23046">
    <property type="entry name" value="PHOSPHORIBOSYLAMINOIMIDAZOLE CARBOXYLASE CATALYTIC SUBUNIT"/>
    <property type="match status" value="1"/>
</dbReference>
<evidence type="ECO:0000313" key="5">
    <source>
        <dbReference type="Proteomes" id="UP000504610"/>
    </source>
</evidence>
<keyword evidence="5" id="KW-1185">Reference proteome</keyword>
<evidence type="ECO:0000256" key="2">
    <source>
        <dbReference type="ARBA" id="ARBA00012329"/>
    </source>
</evidence>
<dbReference type="SUPFAM" id="SSF52255">
    <property type="entry name" value="N5-CAIR mutase (phosphoribosylaminoimidazole carboxylase, PurE)"/>
    <property type="match status" value="1"/>
</dbReference>
<dbReference type="AlphaFoldDB" id="A0A9W3BVY3"/>
<reference evidence="5" key="1">
    <citation type="journal article" date="2019" name="Database">
        <title>The radish genome database (RadishGD): an integrated information resource for radish genomics.</title>
        <authorList>
            <person name="Yu H.J."/>
            <person name="Baek S."/>
            <person name="Lee Y.J."/>
            <person name="Cho A."/>
            <person name="Mun J.H."/>
        </authorList>
    </citation>
    <scope>NUCLEOTIDE SEQUENCE [LARGE SCALE GENOMIC DNA]</scope>
    <source>
        <strain evidence="5">cv. WK10039</strain>
    </source>
</reference>
<proteinExistence type="predicted"/>
<protein>
    <recommendedName>
        <fullName evidence="2">phosphoribosylaminoimidazole carboxylase</fullName>
        <ecNumber evidence="2">4.1.1.21</ecNumber>
    </recommendedName>
</protein>
<reference evidence="6" key="2">
    <citation type="submission" date="2025-08" db="UniProtKB">
        <authorList>
            <consortium name="RefSeq"/>
        </authorList>
    </citation>
    <scope>IDENTIFICATION</scope>
    <source>
        <tissue evidence="6">Leaf</tissue>
    </source>
</reference>
<dbReference type="RefSeq" id="XP_056843417.1">
    <property type="nucleotide sequence ID" value="XM_056987437.1"/>
</dbReference>
<dbReference type="Pfam" id="PF00731">
    <property type="entry name" value="AIRC"/>
    <property type="match status" value="1"/>
</dbReference>
<sequence length="124" mass="13214">MVGLPLGGPSMRTPASNYGEAGFRMAHRLITRALSVPAASVHWYDKPGTVASLTLLPVIGVPVRGTRLDGVNSLLSIVQMPRGVPVATVAINHSTNAALLAIRMLEISDTDLVSRLFSSFLFFL</sequence>